<dbReference type="SUPFAM" id="SSF54786">
    <property type="entry name" value="YcfA/nrd intein domain"/>
    <property type="match status" value="1"/>
</dbReference>
<dbReference type="Proteomes" id="UP000215596">
    <property type="component" value="Unassembled WGS sequence"/>
</dbReference>
<keyword evidence="7" id="KW-0346">Stress response</keyword>
<evidence type="ECO:0000256" key="6">
    <source>
        <dbReference type="ARBA" id="ARBA00022884"/>
    </source>
</evidence>
<reference evidence="9 10" key="1">
    <citation type="submission" date="2017-07" db="EMBL/GenBank/DDBJ databases">
        <title>Isolation and whole genome analysis of endospore-forming bacteria from heroin.</title>
        <authorList>
            <person name="Kalinowski J."/>
            <person name="Ahrens B."/>
            <person name="Al-Dilaimi A."/>
            <person name="Winkler A."/>
            <person name="Wibberg D."/>
            <person name="Schleenbecker U."/>
            <person name="Ruckert C."/>
            <person name="Wolfel R."/>
            <person name="Grass G."/>
        </authorList>
    </citation>
    <scope>NUCLEOTIDE SEQUENCE [LARGE SCALE GENOMIC DNA]</scope>
    <source>
        <strain evidence="9 10">7537-G1</strain>
    </source>
</reference>
<evidence type="ECO:0000256" key="7">
    <source>
        <dbReference type="ARBA" id="ARBA00023016"/>
    </source>
</evidence>
<dbReference type="GO" id="GO:0016787">
    <property type="term" value="F:hydrolase activity"/>
    <property type="evidence" value="ECO:0007669"/>
    <property type="project" value="UniProtKB-KW"/>
</dbReference>
<keyword evidence="2" id="KW-1277">Toxin-antitoxin system</keyword>
<evidence type="ECO:0000313" key="9">
    <source>
        <dbReference type="EMBL" id="PAD73684.1"/>
    </source>
</evidence>
<comment type="caution">
    <text evidence="9">The sequence shown here is derived from an EMBL/GenBank/DDBJ whole genome shotgun (WGS) entry which is preliminary data.</text>
</comment>
<evidence type="ECO:0000256" key="1">
    <source>
        <dbReference type="ARBA" id="ARBA00006620"/>
    </source>
</evidence>
<evidence type="ECO:0008006" key="11">
    <source>
        <dbReference type="Google" id="ProtNLM"/>
    </source>
</evidence>
<dbReference type="Pfam" id="PF07927">
    <property type="entry name" value="HicA_toxin"/>
    <property type="match status" value="1"/>
</dbReference>
<sequence>MGKQITVREVIQRLRKEGFRPSPSHTGGGSHKRWKHQTDPTRYADISYHSSGQTIPIGTLKSIEKTSGVKF</sequence>
<keyword evidence="5" id="KW-0378">Hydrolase</keyword>
<evidence type="ECO:0000256" key="8">
    <source>
        <dbReference type="SAM" id="MobiDB-lite"/>
    </source>
</evidence>
<dbReference type="RefSeq" id="WP_095267093.1">
    <property type="nucleotide sequence ID" value="NZ_NPBY01000063.1"/>
</dbReference>
<dbReference type="AlphaFoldDB" id="A0A268EKR0"/>
<protein>
    <recommendedName>
        <fullName evidence="11">Addiction module toxin, HicA family</fullName>
    </recommendedName>
</protein>
<evidence type="ECO:0000256" key="4">
    <source>
        <dbReference type="ARBA" id="ARBA00022759"/>
    </source>
</evidence>
<dbReference type="GO" id="GO:0003729">
    <property type="term" value="F:mRNA binding"/>
    <property type="evidence" value="ECO:0007669"/>
    <property type="project" value="InterPro"/>
</dbReference>
<dbReference type="OrthoDB" id="9811409at2"/>
<proteinExistence type="inferred from homology"/>
<dbReference type="InterPro" id="IPR038570">
    <property type="entry name" value="HicA_sf"/>
</dbReference>
<evidence type="ECO:0000313" key="10">
    <source>
        <dbReference type="Proteomes" id="UP000215596"/>
    </source>
</evidence>
<organism evidence="9 10">
    <name type="scientific">Paenibacillus campinasensis</name>
    <dbReference type="NCBI Taxonomy" id="66347"/>
    <lineage>
        <taxon>Bacteria</taxon>
        <taxon>Bacillati</taxon>
        <taxon>Bacillota</taxon>
        <taxon>Bacilli</taxon>
        <taxon>Bacillales</taxon>
        <taxon>Paenibacillaceae</taxon>
        <taxon>Paenibacillus</taxon>
    </lineage>
</organism>
<keyword evidence="3" id="KW-0540">Nuclease</keyword>
<feature type="region of interest" description="Disordered" evidence="8">
    <location>
        <begin position="13"/>
        <end position="36"/>
    </location>
</feature>
<name>A0A268EKR0_9BACL</name>
<gene>
    <name evidence="9" type="ORF">CHH67_19815</name>
</gene>
<dbReference type="InterPro" id="IPR012933">
    <property type="entry name" value="HicA_mRNA_interferase"/>
</dbReference>
<accession>A0A268EKR0</accession>
<evidence type="ECO:0000256" key="2">
    <source>
        <dbReference type="ARBA" id="ARBA00022649"/>
    </source>
</evidence>
<keyword evidence="6" id="KW-0694">RNA-binding</keyword>
<evidence type="ECO:0000256" key="3">
    <source>
        <dbReference type="ARBA" id="ARBA00022722"/>
    </source>
</evidence>
<comment type="similarity">
    <text evidence="1">Belongs to the HicA mRNA interferase family.</text>
</comment>
<dbReference type="GO" id="GO:0004519">
    <property type="term" value="F:endonuclease activity"/>
    <property type="evidence" value="ECO:0007669"/>
    <property type="project" value="UniProtKB-KW"/>
</dbReference>
<dbReference type="EMBL" id="NPBY01000063">
    <property type="protein sequence ID" value="PAD73684.1"/>
    <property type="molecule type" value="Genomic_DNA"/>
</dbReference>
<keyword evidence="4" id="KW-0255">Endonuclease</keyword>
<evidence type="ECO:0000256" key="5">
    <source>
        <dbReference type="ARBA" id="ARBA00022801"/>
    </source>
</evidence>
<dbReference type="Gene3D" id="3.30.920.30">
    <property type="entry name" value="Hypothetical protein"/>
    <property type="match status" value="1"/>
</dbReference>